<organism evidence="1 2">
    <name type="scientific">Tabrizicola soli</name>
    <dbReference type="NCBI Taxonomy" id="2185115"/>
    <lineage>
        <taxon>Bacteria</taxon>
        <taxon>Pseudomonadati</taxon>
        <taxon>Pseudomonadota</taxon>
        <taxon>Alphaproteobacteria</taxon>
        <taxon>Rhodobacterales</taxon>
        <taxon>Paracoccaceae</taxon>
        <taxon>Tabrizicola</taxon>
    </lineage>
</organism>
<accession>A0ABV7DW15</accession>
<gene>
    <name evidence="1" type="ORF">ACFOD6_12000</name>
</gene>
<sequence length="246" mass="26910">MQMNHAAFARSPALRVSLKRGLARQAIATVDRDAPDMPGLIRIAAGLRPNAKAVKRLAPRLRARPGVVRVAMAPGGKALTFITRAVRAVEARVEGATVFHETGLIYLSARVGMVGPGLGFQLSAVSFCTHALEWLVERSDVPLHTPLLPQVDAEAQTIFRGWDRAARIIDAGDEYYPAETPGLWADGHDEMAPDPDWGLCGTRPLPVFSARTFLSEAEMRPTVWLRLKDDPAWQLGSRPIDFGRFA</sequence>
<dbReference type="EMBL" id="JBHRSM010000021">
    <property type="protein sequence ID" value="MFC3086768.1"/>
    <property type="molecule type" value="Genomic_DNA"/>
</dbReference>
<comment type="caution">
    <text evidence="1">The sequence shown here is derived from an EMBL/GenBank/DDBJ whole genome shotgun (WGS) entry which is preliminary data.</text>
</comment>
<reference evidence="2" key="1">
    <citation type="journal article" date="2019" name="Int. J. Syst. Evol. Microbiol.">
        <title>The Global Catalogue of Microorganisms (GCM) 10K type strain sequencing project: providing services to taxonomists for standard genome sequencing and annotation.</title>
        <authorList>
            <consortium name="The Broad Institute Genomics Platform"/>
            <consortium name="The Broad Institute Genome Sequencing Center for Infectious Disease"/>
            <person name="Wu L."/>
            <person name="Ma J."/>
        </authorList>
    </citation>
    <scope>NUCLEOTIDE SEQUENCE [LARGE SCALE GENOMIC DNA]</scope>
    <source>
        <strain evidence="2">KCTC 62102</strain>
    </source>
</reference>
<evidence type="ECO:0000313" key="1">
    <source>
        <dbReference type="EMBL" id="MFC3086768.1"/>
    </source>
</evidence>
<proteinExistence type="predicted"/>
<dbReference type="RefSeq" id="WP_197647207.1">
    <property type="nucleotide sequence ID" value="NZ_JAEACP010000024.1"/>
</dbReference>
<evidence type="ECO:0000313" key="2">
    <source>
        <dbReference type="Proteomes" id="UP001595445"/>
    </source>
</evidence>
<dbReference type="Proteomes" id="UP001595445">
    <property type="component" value="Unassembled WGS sequence"/>
</dbReference>
<keyword evidence="2" id="KW-1185">Reference proteome</keyword>
<protein>
    <submittedName>
        <fullName evidence="1">Uncharacterized protein</fullName>
    </submittedName>
</protein>
<name>A0ABV7DW15_9RHOB</name>